<dbReference type="OrthoDB" id="9800940at2"/>
<organism evidence="15 16">
    <name type="scientific">Paenibacillus oryzae</name>
    <dbReference type="NCBI Taxonomy" id="1844972"/>
    <lineage>
        <taxon>Bacteria</taxon>
        <taxon>Bacillati</taxon>
        <taxon>Bacillota</taxon>
        <taxon>Bacilli</taxon>
        <taxon>Bacillales</taxon>
        <taxon>Paenibacillaceae</taxon>
        <taxon>Paenibacillus</taxon>
    </lineage>
</organism>
<evidence type="ECO:0000256" key="6">
    <source>
        <dbReference type="ARBA" id="ARBA00022759"/>
    </source>
</evidence>
<evidence type="ECO:0000256" key="5">
    <source>
        <dbReference type="ARBA" id="ARBA00022723"/>
    </source>
</evidence>
<comment type="caution">
    <text evidence="15">The sequence shown here is derived from an EMBL/GenBank/DDBJ whole genome shotgun (WGS) entry which is preliminary data.</text>
</comment>
<keyword evidence="3 13" id="KW-0819">tRNA processing</keyword>
<dbReference type="GO" id="GO:0042802">
    <property type="term" value="F:identical protein binding"/>
    <property type="evidence" value="ECO:0007669"/>
    <property type="project" value="UniProtKB-ARBA"/>
</dbReference>
<dbReference type="Proteomes" id="UP000092024">
    <property type="component" value="Unassembled WGS sequence"/>
</dbReference>
<dbReference type="HAMAP" id="MF_01818">
    <property type="entry name" value="RNase_Z_BN"/>
    <property type="match status" value="1"/>
</dbReference>
<feature type="binding site" evidence="13">
    <location>
        <position position="143"/>
    </location>
    <ligand>
        <name>Zn(2+)</name>
        <dbReference type="ChEBI" id="CHEBI:29105"/>
        <label>1</label>
        <note>catalytic</note>
    </ligand>
</feature>
<comment type="catalytic activity">
    <reaction evidence="9">
        <text>3',5'-cyclic CMP + H2O = CMP + H(+)</text>
        <dbReference type="Rhea" id="RHEA:72675"/>
        <dbReference type="ChEBI" id="CHEBI:15377"/>
        <dbReference type="ChEBI" id="CHEBI:15378"/>
        <dbReference type="ChEBI" id="CHEBI:58003"/>
        <dbReference type="ChEBI" id="CHEBI:60377"/>
    </reaction>
    <physiologicalReaction direction="left-to-right" evidence="9">
        <dbReference type="Rhea" id="RHEA:72676"/>
    </physiologicalReaction>
</comment>
<dbReference type="GO" id="GO:0042781">
    <property type="term" value="F:3'-tRNA processing endoribonuclease activity"/>
    <property type="evidence" value="ECO:0007669"/>
    <property type="project" value="UniProtKB-UniRule"/>
</dbReference>
<feature type="binding site" evidence="13">
    <location>
        <position position="64"/>
    </location>
    <ligand>
        <name>Zn(2+)</name>
        <dbReference type="ChEBI" id="CHEBI:29105"/>
        <label>1</label>
        <note>catalytic</note>
    </ligand>
</feature>
<dbReference type="InterPro" id="IPR036866">
    <property type="entry name" value="RibonucZ/Hydroxyglut_hydro"/>
</dbReference>
<feature type="binding site" evidence="13">
    <location>
        <position position="214"/>
    </location>
    <ligand>
        <name>Zn(2+)</name>
        <dbReference type="ChEBI" id="CHEBI:29105"/>
        <label>1</label>
        <note>catalytic</note>
    </ligand>
</feature>
<keyword evidence="4 13" id="KW-0540">Nuclease</keyword>
<dbReference type="STRING" id="1844972.A7K91_21935"/>
<dbReference type="PANTHER" id="PTHR46018:SF2">
    <property type="entry name" value="ZINC PHOSPHODIESTERASE ELAC PROTEIN 1"/>
    <property type="match status" value="1"/>
</dbReference>
<keyword evidence="5 13" id="KW-0479">Metal-binding</keyword>
<comment type="catalytic activity">
    <reaction evidence="13">
        <text>Endonucleolytic cleavage of RNA, removing extra 3' nucleotides from tRNA precursor, generating 3' termini of tRNAs. A 3'-hydroxy group is left at the tRNA terminus and a 5'-phosphoryl group is left at the trailer molecule.</text>
        <dbReference type="EC" id="3.1.26.11"/>
    </reaction>
</comment>
<dbReference type="Pfam" id="PF23023">
    <property type="entry name" value="Anti-Pycsar_Apyc1"/>
    <property type="match status" value="1"/>
</dbReference>
<reference evidence="15 16" key="1">
    <citation type="submission" date="2016-05" db="EMBL/GenBank/DDBJ databases">
        <title>Paenibacillus oryzae. sp. nov., isolated from the rice root.</title>
        <authorList>
            <person name="Zhang J."/>
            <person name="Zhang X."/>
        </authorList>
    </citation>
    <scope>NUCLEOTIDE SEQUENCE [LARGE SCALE GENOMIC DNA]</scope>
    <source>
        <strain evidence="15 16">1DrF-4</strain>
    </source>
</reference>
<evidence type="ECO:0000256" key="4">
    <source>
        <dbReference type="ARBA" id="ARBA00022722"/>
    </source>
</evidence>
<feature type="binding site" evidence="13">
    <location>
        <position position="62"/>
    </location>
    <ligand>
        <name>Zn(2+)</name>
        <dbReference type="ChEBI" id="CHEBI:29105"/>
        <label>1</label>
        <note>catalytic</note>
    </ligand>
</feature>
<comment type="cofactor">
    <cofactor evidence="13">
        <name>Zn(2+)</name>
        <dbReference type="ChEBI" id="CHEBI:29105"/>
    </cofactor>
    <text evidence="13">Binds 2 Zn(2+) ions.</text>
</comment>
<evidence type="ECO:0000313" key="16">
    <source>
        <dbReference type="Proteomes" id="UP000092024"/>
    </source>
</evidence>
<feature type="active site" description="Proton acceptor" evidence="13">
    <location>
        <position position="66"/>
    </location>
</feature>
<feature type="binding site" evidence="13">
    <location>
        <position position="214"/>
    </location>
    <ligand>
        <name>Zn(2+)</name>
        <dbReference type="ChEBI" id="CHEBI:29105"/>
        <label>2</label>
        <note>catalytic</note>
    </ligand>
</feature>
<keyword evidence="8 13" id="KW-0862">Zinc</keyword>
<feature type="domain" description="Metallo-beta-lactamase" evidence="14">
    <location>
        <begin position="18"/>
        <end position="250"/>
    </location>
</feature>
<evidence type="ECO:0000256" key="13">
    <source>
        <dbReference type="HAMAP-Rule" id="MF_01818"/>
    </source>
</evidence>
<dbReference type="PANTHER" id="PTHR46018">
    <property type="entry name" value="ZINC PHOSPHODIESTERASE ELAC PROTEIN 1"/>
    <property type="match status" value="1"/>
</dbReference>
<evidence type="ECO:0000256" key="12">
    <source>
        <dbReference type="ARBA" id="ARBA00057812"/>
    </source>
</evidence>
<dbReference type="RefSeq" id="WP_068681026.1">
    <property type="nucleotide sequence ID" value="NZ_LYPA01000042.1"/>
</dbReference>
<feature type="binding site" evidence="13">
    <location>
        <position position="66"/>
    </location>
    <ligand>
        <name>Zn(2+)</name>
        <dbReference type="ChEBI" id="CHEBI:29105"/>
        <label>2</label>
        <note>catalytic</note>
    </ligand>
</feature>
<comment type="subunit">
    <text evidence="1 13">Homodimer.</text>
</comment>
<keyword evidence="7 13" id="KW-0378">Hydrolase</keyword>
<dbReference type="InterPro" id="IPR001279">
    <property type="entry name" value="Metallo-B-lactamas"/>
</dbReference>
<protein>
    <recommendedName>
        <fullName evidence="2 13">Ribonuclease Z</fullName>
        <shortName evidence="13">RNase Z</shortName>
        <ecNumber evidence="2 13">3.1.26.11</ecNumber>
    </recommendedName>
    <alternativeName>
        <fullName evidence="13">tRNA 3 endonuclease</fullName>
    </alternativeName>
    <alternativeName>
        <fullName evidence="13">tRNase Z</fullName>
    </alternativeName>
</protein>
<gene>
    <name evidence="13" type="primary">rnz</name>
    <name evidence="15" type="ORF">A7K91_21935</name>
</gene>
<evidence type="ECO:0000256" key="2">
    <source>
        <dbReference type="ARBA" id="ARBA00012477"/>
    </source>
</evidence>
<dbReference type="EC" id="3.1.26.11" evidence="2 13"/>
<comment type="function">
    <text evidence="12 13">Zinc phosphodiesterase, which displays some tRNA 3'-processing endonuclease activity. Probably involved in tRNA maturation, by removing a 3'-trailer from precursor tRNA.</text>
</comment>
<evidence type="ECO:0000313" key="15">
    <source>
        <dbReference type="EMBL" id="OBR67001.1"/>
    </source>
</evidence>
<feature type="binding site" evidence="13">
    <location>
        <position position="67"/>
    </location>
    <ligand>
        <name>Zn(2+)</name>
        <dbReference type="ChEBI" id="CHEBI:29105"/>
        <label>2</label>
        <note>catalytic</note>
    </ligand>
</feature>
<evidence type="ECO:0000256" key="9">
    <source>
        <dbReference type="ARBA" id="ARBA00034221"/>
    </source>
</evidence>
<evidence type="ECO:0000256" key="7">
    <source>
        <dbReference type="ARBA" id="ARBA00022801"/>
    </source>
</evidence>
<dbReference type="NCBIfam" id="NF000801">
    <property type="entry name" value="PRK00055.1-3"/>
    <property type="match status" value="1"/>
</dbReference>
<evidence type="ECO:0000256" key="3">
    <source>
        <dbReference type="ARBA" id="ARBA00022694"/>
    </source>
</evidence>
<dbReference type="SMART" id="SM00849">
    <property type="entry name" value="Lactamase_B"/>
    <property type="match status" value="1"/>
</dbReference>
<dbReference type="FunFam" id="3.60.15.10:FF:000002">
    <property type="entry name" value="Ribonuclease Z"/>
    <property type="match status" value="1"/>
</dbReference>
<evidence type="ECO:0000256" key="11">
    <source>
        <dbReference type="ARBA" id="ARBA00048505"/>
    </source>
</evidence>
<feature type="binding site" evidence="13">
    <location>
        <position position="272"/>
    </location>
    <ligand>
        <name>Zn(2+)</name>
        <dbReference type="ChEBI" id="CHEBI:29105"/>
        <label>2</label>
        <note>catalytic</note>
    </ligand>
</feature>
<keyword evidence="16" id="KW-1185">Reference proteome</keyword>
<sequence length="320" mass="34893">MKMWFLGTGAGRPAKHRNVSAIALQLPEPRGWWLFDAGEATQHALLHLPLKLSRLEAIFITHLHGDHLFGLPGLLGSRSFDGGVSPLKIYGPKGLKSYVENTFAISGTHVEYEMTIIELEDGAELDAFYRDDLLQVDARPLQHRVPCFGYRVTESDKPGRLMAEKLKERGLASGPVFGKIKRGESVELPDGTIVKPEDFTDGTVPGRVIAILGDTSPCRQVEELARNADLLVHEATFAAGLEEKAHEFGHSTTTEAAKAALAAGAARLAMTHFSGRYGNEELWQLEEEAKAIFPAVFAATDGSCVDIPRRSSVRGEKPGK</sequence>
<evidence type="ECO:0000256" key="8">
    <source>
        <dbReference type="ARBA" id="ARBA00022833"/>
    </source>
</evidence>
<accession>A0A1A5YN23</accession>
<evidence type="ECO:0000256" key="1">
    <source>
        <dbReference type="ARBA" id="ARBA00011738"/>
    </source>
</evidence>
<dbReference type="SUPFAM" id="SSF56281">
    <property type="entry name" value="Metallo-hydrolase/oxidoreductase"/>
    <property type="match status" value="1"/>
</dbReference>
<dbReference type="AlphaFoldDB" id="A0A1A5YN23"/>
<dbReference type="EMBL" id="LYPA01000042">
    <property type="protein sequence ID" value="OBR67001.1"/>
    <property type="molecule type" value="Genomic_DNA"/>
</dbReference>
<evidence type="ECO:0000259" key="14">
    <source>
        <dbReference type="SMART" id="SM00849"/>
    </source>
</evidence>
<comment type="function">
    <text evidence="10">Counteracts the endogenous Pycsar antiviral defense system. Phosphodiesterase that enables metal-dependent hydrolysis of host cyclic nucleotide Pycsar defense signals such as cCMP and cUMP.</text>
</comment>
<dbReference type="CDD" id="cd07717">
    <property type="entry name" value="RNaseZ_ZiPD-like_MBL-fold"/>
    <property type="match status" value="1"/>
</dbReference>
<evidence type="ECO:0000256" key="10">
    <source>
        <dbReference type="ARBA" id="ARBA00034301"/>
    </source>
</evidence>
<keyword evidence="6 13" id="KW-0255">Endonuclease</keyword>
<name>A0A1A5YN23_9BACL</name>
<dbReference type="NCBIfam" id="TIGR02651">
    <property type="entry name" value="RNase_Z"/>
    <property type="match status" value="1"/>
</dbReference>
<proteinExistence type="inferred from homology"/>
<dbReference type="Gene3D" id="3.60.15.10">
    <property type="entry name" value="Ribonuclease Z/Hydroxyacylglutathione hydrolase-like"/>
    <property type="match status" value="1"/>
</dbReference>
<dbReference type="GO" id="GO:0008270">
    <property type="term" value="F:zinc ion binding"/>
    <property type="evidence" value="ECO:0007669"/>
    <property type="project" value="UniProtKB-UniRule"/>
</dbReference>
<comment type="similarity">
    <text evidence="13">Belongs to the RNase Z family.</text>
</comment>
<comment type="catalytic activity">
    <reaction evidence="11">
        <text>3',5'-cyclic UMP + H2O = UMP + H(+)</text>
        <dbReference type="Rhea" id="RHEA:70575"/>
        <dbReference type="ChEBI" id="CHEBI:15377"/>
        <dbReference type="ChEBI" id="CHEBI:15378"/>
        <dbReference type="ChEBI" id="CHEBI:57865"/>
        <dbReference type="ChEBI" id="CHEBI:184387"/>
    </reaction>
    <physiologicalReaction direction="left-to-right" evidence="11">
        <dbReference type="Rhea" id="RHEA:70576"/>
    </physiologicalReaction>
</comment>
<dbReference type="InterPro" id="IPR013471">
    <property type="entry name" value="RNase_Z/BN"/>
</dbReference>